<dbReference type="GO" id="GO:0016579">
    <property type="term" value="P:protein deubiquitination"/>
    <property type="evidence" value="ECO:0007669"/>
    <property type="project" value="InterPro"/>
</dbReference>
<evidence type="ECO:0000256" key="7">
    <source>
        <dbReference type="ARBA" id="ARBA00022807"/>
    </source>
</evidence>
<proteinExistence type="predicted"/>
<dbReference type="EnsemblMetazoa" id="XM_038209377.1">
    <property type="protein sequence ID" value="XP_038065305.1"/>
    <property type="gene ID" value="LOC119735609"/>
</dbReference>
<dbReference type="PROSITE" id="PS00973">
    <property type="entry name" value="USP_2"/>
    <property type="match status" value="1"/>
</dbReference>
<feature type="compositionally biased region" description="Polar residues" evidence="9">
    <location>
        <begin position="560"/>
        <end position="571"/>
    </location>
</feature>
<dbReference type="InterPro" id="IPR009060">
    <property type="entry name" value="UBA-like_sf"/>
</dbReference>
<evidence type="ECO:0000256" key="1">
    <source>
        <dbReference type="ARBA" id="ARBA00000707"/>
    </source>
</evidence>
<reference evidence="11" key="1">
    <citation type="submission" date="2022-11" db="UniProtKB">
        <authorList>
            <consortium name="EnsemblMetazoa"/>
        </authorList>
    </citation>
    <scope>IDENTIFICATION</scope>
</reference>
<keyword evidence="4" id="KW-0645">Protease</keyword>
<feature type="region of interest" description="Disordered" evidence="9">
    <location>
        <begin position="340"/>
        <end position="360"/>
    </location>
</feature>
<dbReference type="CDD" id="cd20485">
    <property type="entry name" value="USP25_USP28_C-like"/>
    <property type="match status" value="1"/>
</dbReference>
<dbReference type="OMA" id="PTMQGII"/>
<dbReference type="InterPro" id="IPR003903">
    <property type="entry name" value="UIM_dom"/>
</dbReference>
<dbReference type="PROSITE" id="PS00972">
    <property type="entry name" value="USP_1"/>
    <property type="match status" value="1"/>
</dbReference>
<dbReference type="EnsemblMetazoa" id="XM_038209376.1">
    <property type="protein sequence ID" value="XP_038065304.1"/>
    <property type="gene ID" value="LOC119735609"/>
</dbReference>
<dbReference type="OrthoDB" id="2420415at2759"/>
<dbReference type="PROSITE" id="PS50235">
    <property type="entry name" value="USP_3"/>
    <property type="match status" value="1"/>
</dbReference>
<dbReference type="Gene3D" id="1.10.8.10">
    <property type="entry name" value="DNA helicase RuvA subunit, C-terminal domain"/>
    <property type="match status" value="1"/>
</dbReference>
<dbReference type="InterPro" id="IPR054108">
    <property type="entry name" value="USP25/28_UIM"/>
</dbReference>
<evidence type="ECO:0000256" key="5">
    <source>
        <dbReference type="ARBA" id="ARBA00022786"/>
    </source>
</evidence>
<evidence type="ECO:0000256" key="9">
    <source>
        <dbReference type="SAM" id="MobiDB-lite"/>
    </source>
</evidence>
<dbReference type="PANTHER" id="PTHR24006">
    <property type="entry name" value="UBIQUITIN CARBOXYL-TERMINAL HYDROLASE"/>
    <property type="match status" value="1"/>
</dbReference>
<evidence type="ECO:0000313" key="12">
    <source>
        <dbReference type="Proteomes" id="UP000887568"/>
    </source>
</evidence>
<feature type="compositionally biased region" description="Low complexity" evidence="9">
    <location>
        <begin position="247"/>
        <end position="265"/>
    </location>
</feature>
<evidence type="ECO:0000256" key="3">
    <source>
        <dbReference type="ARBA" id="ARBA00012759"/>
    </source>
</evidence>
<dbReference type="Pfam" id="PF21909">
    <property type="entry name" value="USP_UIM_N"/>
    <property type="match status" value="1"/>
</dbReference>
<keyword evidence="8" id="KW-0539">Nucleus</keyword>
<evidence type="ECO:0000256" key="4">
    <source>
        <dbReference type="ARBA" id="ARBA00022670"/>
    </source>
</evidence>
<feature type="compositionally biased region" description="Low complexity" evidence="9">
    <location>
        <begin position="589"/>
        <end position="605"/>
    </location>
</feature>
<feature type="region of interest" description="Disordered" evidence="9">
    <location>
        <begin position="555"/>
        <end position="613"/>
    </location>
</feature>
<dbReference type="InterPro" id="IPR038765">
    <property type="entry name" value="Papain-like_cys_pep_sf"/>
</dbReference>
<dbReference type="GO" id="GO:0004843">
    <property type="term" value="F:cysteine-type deubiquitinase activity"/>
    <property type="evidence" value="ECO:0007669"/>
    <property type="project" value="UniProtKB-EC"/>
</dbReference>
<dbReference type="InterPro" id="IPR028889">
    <property type="entry name" value="USP"/>
</dbReference>
<organism evidence="11 12">
    <name type="scientific">Patiria miniata</name>
    <name type="common">Bat star</name>
    <name type="synonym">Asterina miniata</name>
    <dbReference type="NCBI Taxonomy" id="46514"/>
    <lineage>
        <taxon>Eukaryota</taxon>
        <taxon>Metazoa</taxon>
        <taxon>Echinodermata</taxon>
        <taxon>Eleutherozoa</taxon>
        <taxon>Asterozoa</taxon>
        <taxon>Asteroidea</taxon>
        <taxon>Valvatacea</taxon>
        <taxon>Valvatida</taxon>
        <taxon>Asterinidae</taxon>
        <taxon>Patiria</taxon>
    </lineage>
</organism>
<keyword evidence="12" id="KW-1185">Reference proteome</keyword>
<evidence type="ECO:0000256" key="6">
    <source>
        <dbReference type="ARBA" id="ARBA00022801"/>
    </source>
</evidence>
<feature type="region of interest" description="Disordered" evidence="9">
    <location>
        <begin position="245"/>
        <end position="269"/>
    </location>
</feature>
<dbReference type="PANTHER" id="PTHR24006:SF944">
    <property type="entry name" value="UBIQUITIN CARBOXYL-TERMINAL HYDROLASE"/>
    <property type="match status" value="1"/>
</dbReference>
<dbReference type="Proteomes" id="UP000887568">
    <property type="component" value="Unplaced"/>
</dbReference>
<dbReference type="Pfam" id="PF00443">
    <property type="entry name" value="UCH"/>
    <property type="match status" value="1"/>
</dbReference>
<dbReference type="SUPFAM" id="SSF46934">
    <property type="entry name" value="UBA-like"/>
    <property type="match status" value="1"/>
</dbReference>
<dbReference type="AlphaFoldDB" id="A0A914AMP6"/>
<dbReference type="SMART" id="SM00726">
    <property type="entry name" value="UIM"/>
    <property type="match status" value="2"/>
</dbReference>
<dbReference type="GeneID" id="119735609"/>
<evidence type="ECO:0000313" key="11">
    <source>
        <dbReference type="EnsemblMetazoa" id="XP_038065305.1"/>
    </source>
</evidence>
<evidence type="ECO:0000259" key="10">
    <source>
        <dbReference type="PROSITE" id="PS50235"/>
    </source>
</evidence>
<sequence length="1164" mass="129960">MQSCSNMSLLVDHTTSSGEPEVYYSRYMRRRQMNQEIALNQLKEITGVQDAQALRHAYEASRGDINQAIVFLTDGSAAENAARQQPALPTPAAASVPRNQQLAIADTGTSTDKAPVYGPKNKGQDVIDLTHDRDEKDDLQRAIALSLRETAGPSTTIGVSTEEQDISRALEQSMAESKSGLRPGEVWFSDPLNPHDRCRNNGCPVGLKNVGNTCWFSAVIQSMFHLPAFRQMVLNFVPPANMQAHQAAASDTPANTPANAPASNTEFPAGQSEHRNLLFMTELRALFALMLGTKRKYVDPSKAVEILKGAFSTSGGANSQQDVSEFTHKLLEWLEDAFKSDCSRPPSPQAGEEEGVETPRRNPMLDLFYGQFKAEGINEGKVFMNQETFGQYPLQISGYEDLHESIEASMSHREIETVQHAKEKSAQEHWFTRLPHVLTFELSRFHFNQVIGRPEKIHNRFTFPQTLYMDRYMECNQAVTRVKRAEVHQIVLQLDVLQGRLERYLNYGSGPKRFPLQDVLQYALEFAHSTSPENSPPRRAVPLSLNNSNIQDVEMASPPRSLTGSPHSSGFSPDRKPHTSAPVQDVAMSSPSSVPHSPSTSTLPTANPSPKHITDTELDILQGCLRRWRTEVVSDVKDLQDKVTTLQNLKDNVYQDEHLRNHEYQLHAVLVHEGQASAGHYWAYVLDHQRNVWLKFNDISVTEVAWGDLERESVGGSGNTSAYCLMYVDAKRRDLFEEQEDDETGHSSLSLDPLADDLKQLVTDDNTRFELEIRQWDEAKEKRKTSRVANAATSTNEDKVVYLGESKALASGVKKNTPQPRPASPATVYPAERPLSAAVPDVSVPARGPSSYVAPSSVASPSAASLSLESISSEHDAEAALDQVCSEEVQRYRALLANEQCQLRDVRLESPVAYYLTNSAPRVLIRRAVLEQFAAEKGTNVDVRSQALRGIAQRKLDSQARSQQEQDIYSLWQEDYSVFCKANTYFIQGIQSYFQQEQYGYQEALPHFVHACNMNDKFIDEKAGKAMDFNMLAHFRRQCLLQLNAQCTNQFESAEVSEALQSLEIMNNLVVPCTGILTSSSTEEDGAAAEEIRGGWCNYLSREVSSDLHEKFQDFLSKLLDMSSEPTSIRAPPLVHTQKKENLSQMFTVAMGMIISNDQLSDTR</sequence>
<dbReference type="SUPFAM" id="SSF54001">
    <property type="entry name" value="Cysteine proteinases"/>
    <property type="match status" value="1"/>
</dbReference>
<dbReference type="InterPro" id="IPR018200">
    <property type="entry name" value="USP_CS"/>
</dbReference>
<dbReference type="RefSeq" id="XP_038065305.1">
    <property type="nucleotide sequence ID" value="XM_038209377.1"/>
</dbReference>
<protein>
    <recommendedName>
        <fullName evidence="3">ubiquitinyl hydrolase 1</fullName>
        <ecNumber evidence="3">3.4.19.12</ecNumber>
    </recommendedName>
</protein>
<dbReference type="GO" id="GO:0006508">
    <property type="term" value="P:proteolysis"/>
    <property type="evidence" value="ECO:0007669"/>
    <property type="project" value="UniProtKB-KW"/>
</dbReference>
<dbReference type="CDD" id="cd02665">
    <property type="entry name" value="Peptidase_C19I"/>
    <property type="match status" value="1"/>
</dbReference>
<feature type="region of interest" description="Disordered" evidence="9">
    <location>
        <begin position="810"/>
        <end position="832"/>
    </location>
</feature>
<name>A0A914AMP6_PATMI</name>
<dbReference type="GO" id="GO:0005829">
    <property type="term" value="C:cytosol"/>
    <property type="evidence" value="ECO:0007669"/>
    <property type="project" value="TreeGrafter"/>
</dbReference>
<accession>A0A914AMP6</accession>
<dbReference type="EC" id="3.4.19.12" evidence="3"/>
<dbReference type="CDD" id="cd14276">
    <property type="entry name" value="UBA_UBP25_like"/>
    <property type="match status" value="1"/>
</dbReference>
<dbReference type="Gene3D" id="3.90.70.10">
    <property type="entry name" value="Cysteine proteinases"/>
    <property type="match status" value="1"/>
</dbReference>
<dbReference type="InterPro" id="IPR050164">
    <property type="entry name" value="Peptidase_C19"/>
</dbReference>
<dbReference type="PROSITE" id="PS50330">
    <property type="entry name" value="UIM"/>
    <property type="match status" value="2"/>
</dbReference>
<keyword evidence="5" id="KW-0833">Ubl conjugation pathway</keyword>
<dbReference type="GO" id="GO:0005634">
    <property type="term" value="C:nucleus"/>
    <property type="evidence" value="ECO:0007669"/>
    <property type="project" value="UniProtKB-SubCell"/>
</dbReference>
<evidence type="ECO:0000256" key="8">
    <source>
        <dbReference type="ARBA" id="ARBA00023242"/>
    </source>
</evidence>
<comment type="subcellular location">
    <subcellularLocation>
        <location evidence="2">Nucleus</location>
    </subcellularLocation>
</comment>
<feature type="domain" description="USP" evidence="10">
    <location>
        <begin position="205"/>
        <end position="730"/>
    </location>
</feature>
<evidence type="ECO:0000256" key="2">
    <source>
        <dbReference type="ARBA" id="ARBA00004123"/>
    </source>
</evidence>
<comment type="catalytic activity">
    <reaction evidence="1">
        <text>Thiol-dependent hydrolysis of ester, thioester, amide, peptide and isopeptide bonds formed by the C-terminal Gly of ubiquitin (a 76-residue protein attached to proteins as an intracellular targeting signal).</text>
        <dbReference type="EC" id="3.4.19.12"/>
    </reaction>
</comment>
<keyword evidence="6" id="KW-0378">Hydrolase</keyword>
<dbReference type="InterPro" id="IPR001394">
    <property type="entry name" value="Peptidase_C19_UCH"/>
</dbReference>
<keyword evidence="7" id="KW-0788">Thiol protease</keyword>
<dbReference type="RefSeq" id="XP_038065304.1">
    <property type="nucleotide sequence ID" value="XM_038209376.1"/>
</dbReference>